<dbReference type="Proteomes" id="UP000285430">
    <property type="component" value="Unassembled WGS sequence"/>
</dbReference>
<protein>
    <submittedName>
        <fullName evidence="1">Uncharacterized protein</fullName>
    </submittedName>
</protein>
<organism evidence="1 2">
    <name type="scientific">Aphanomyces astaci</name>
    <name type="common">Crayfish plague agent</name>
    <dbReference type="NCBI Taxonomy" id="112090"/>
    <lineage>
        <taxon>Eukaryota</taxon>
        <taxon>Sar</taxon>
        <taxon>Stramenopiles</taxon>
        <taxon>Oomycota</taxon>
        <taxon>Saprolegniomycetes</taxon>
        <taxon>Saprolegniales</taxon>
        <taxon>Verrucalvaceae</taxon>
        <taxon>Aphanomyces</taxon>
    </lineage>
</organism>
<gene>
    <name evidence="1" type="ORF">DYB37_009999</name>
</gene>
<evidence type="ECO:0000313" key="1">
    <source>
        <dbReference type="EMBL" id="RHZ13085.1"/>
    </source>
</evidence>
<dbReference type="AlphaFoldDB" id="A0A3R7APU4"/>
<dbReference type="VEuPathDB" id="FungiDB:H257_04892"/>
<proteinExistence type="predicted"/>
<dbReference type="EMBL" id="QUTH01004594">
    <property type="protein sequence ID" value="RHZ13085.1"/>
    <property type="molecule type" value="Genomic_DNA"/>
</dbReference>
<reference evidence="1 2" key="1">
    <citation type="submission" date="2018-08" db="EMBL/GenBank/DDBJ databases">
        <title>Aphanomyces genome sequencing and annotation.</title>
        <authorList>
            <person name="Minardi D."/>
            <person name="Oidtmann B."/>
            <person name="Van Der Giezen M."/>
            <person name="Studholme D.J."/>
        </authorList>
    </citation>
    <scope>NUCLEOTIDE SEQUENCE [LARGE SCALE GENOMIC DNA]</scope>
    <source>
        <strain evidence="1 2">Da</strain>
    </source>
</reference>
<accession>A0A3R7APU4</accession>
<comment type="caution">
    <text evidence="1">The sequence shown here is derived from an EMBL/GenBank/DDBJ whole genome shotgun (WGS) entry which is preliminary data.</text>
</comment>
<name>A0A3R7APU4_APHAT</name>
<sequence>MTLRSLGIYFGRNSRKIEVFAHEIKQIKDILKDHDTQNHILPLKFHRHIKPPLHPPQRHLVEKEVVAGKKVPFTKREAQLKAGIEQWLLKKTDDAPELKQIKNILKTHDTQHHLLPLAFHKRIKPPVSPPRRLLFKAEVVAGKRVPFTKALAVKDRKRMDVIYESDDYEKEKRQSTYSTQLLLH</sequence>
<evidence type="ECO:0000313" key="2">
    <source>
        <dbReference type="Proteomes" id="UP000285430"/>
    </source>
</evidence>